<dbReference type="PANTHER" id="PTHR47691">
    <property type="entry name" value="REGULATOR-RELATED"/>
    <property type="match status" value="1"/>
</dbReference>
<gene>
    <name evidence="2" type="ORF">E4099_17750</name>
</gene>
<evidence type="ECO:0000313" key="3">
    <source>
        <dbReference type="Proteomes" id="UP000297948"/>
    </source>
</evidence>
<organism evidence="2 3">
    <name type="scientific">Streptomyces palmae</name>
    <dbReference type="NCBI Taxonomy" id="1701085"/>
    <lineage>
        <taxon>Bacteria</taxon>
        <taxon>Bacillati</taxon>
        <taxon>Actinomycetota</taxon>
        <taxon>Actinomycetes</taxon>
        <taxon>Kitasatosporales</taxon>
        <taxon>Streptomycetaceae</taxon>
        <taxon>Streptomyces</taxon>
    </lineage>
</organism>
<dbReference type="EMBL" id="SRID01000161">
    <property type="protein sequence ID" value="TGB06927.1"/>
    <property type="molecule type" value="Genomic_DNA"/>
</dbReference>
<dbReference type="InterPro" id="IPR027417">
    <property type="entry name" value="P-loop_NTPase"/>
</dbReference>
<accession>A0A4Z0H5L2</accession>
<reference evidence="2 3" key="1">
    <citation type="submission" date="2019-03" db="EMBL/GenBank/DDBJ databases">
        <authorList>
            <person name="Gonzalez-Pimentel J.L."/>
        </authorList>
    </citation>
    <scope>NUCLEOTIDE SEQUENCE [LARGE SCALE GENOMIC DNA]</scope>
    <source>
        <strain evidence="2 3">JCM 31289</strain>
    </source>
</reference>
<proteinExistence type="predicted"/>
<dbReference type="PRINTS" id="PR00364">
    <property type="entry name" value="DISEASERSIST"/>
</dbReference>
<sequence>PQLLPRPPAGFLGRAAELAELTRLAQPAQAATGHTPQWARPEDLGGMDGSVSDSAVVLVTGPAGVGKTALAVRWAYSRHEAFPHGRLFADLRGFSGGEEAHPAQVLRDFLLALGVPADRIPESVEGASALYRSIAADRALLVVLDNARSSAQVRPLLPAGPHCATLVTSRSRLDGLVVTDSARSVRLHSLGPDDGVALLGAVLGPERVAEDPAAAQELVALCNGLPLALRAAAAQLTVRPRWRLARLAAALRDERQRLALLSAEDTGVAAALHASVARLSADDVRLLATLGSSFAREVDAGAVAALAGSDPELTRDALDRLAEVHLIDEEATNRYVMSDLVKLFAQDKEQKDQHHPGQNT</sequence>
<keyword evidence="2" id="KW-0547">Nucleotide-binding</keyword>
<dbReference type="Proteomes" id="UP000297948">
    <property type="component" value="Unassembled WGS sequence"/>
</dbReference>
<dbReference type="PANTHER" id="PTHR47691:SF3">
    <property type="entry name" value="HTH-TYPE TRANSCRIPTIONAL REGULATOR RV0890C-RELATED"/>
    <property type="match status" value="1"/>
</dbReference>
<feature type="non-terminal residue" evidence="2">
    <location>
        <position position="1"/>
    </location>
</feature>
<protein>
    <submittedName>
        <fullName evidence="2">ATP-binding protein</fullName>
    </submittedName>
</protein>
<feature type="region of interest" description="Disordered" evidence="1">
    <location>
        <begin position="26"/>
        <end position="45"/>
    </location>
</feature>
<dbReference type="RefSeq" id="WP_135340057.1">
    <property type="nucleotide sequence ID" value="NZ_SRID01000161.1"/>
</dbReference>
<dbReference type="OrthoDB" id="581105at2"/>
<dbReference type="GO" id="GO:0005524">
    <property type="term" value="F:ATP binding"/>
    <property type="evidence" value="ECO:0007669"/>
    <property type="project" value="UniProtKB-KW"/>
</dbReference>
<evidence type="ECO:0000313" key="2">
    <source>
        <dbReference type="EMBL" id="TGB06927.1"/>
    </source>
</evidence>
<evidence type="ECO:0000256" key="1">
    <source>
        <dbReference type="SAM" id="MobiDB-lite"/>
    </source>
</evidence>
<dbReference type="SUPFAM" id="SSF52540">
    <property type="entry name" value="P-loop containing nucleoside triphosphate hydrolases"/>
    <property type="match status" value="1"/>
</dbReference>
<keyword evidence="2" id="KW-0067">ATP-binding</keyword>
<dbReference type="Gene3D" id="3.40.50.300">
    <property type="entry name" value="P-loop containing nucleotide triphosphate hydrolases"/>
    <property type="match status" value="1"/>
</dbReference>
<keyword evidence="3" id="KW-1185">Reference proteome</keyword>
<comment type="caution">
    <text evidence="2">The sequence shown here is derived from an EMBL/GenBank/DDBJ whole genome shotgun (WGS) entry which is preliminary data.</text>
</comment>
<name>A0A4Z0H5L2_9ACTN</name>
<dbReference type="GO" id="GO:0043531">
    <property type="term" value="F:ADP binding"/>
    <property type="evidence" value="ECO:0007669"/>
    <property type="project" value="InterPro"/>
</dbReference>
<dbReference type="AlphaFoldDB" id="A0A4Z0H5L2"/>